<dbReference type="Proteomes" id="UP000250079">
    <property type="component" value="Chromosome"/>
</dbReference>
<organism evidence="1 2">
    <name type="scientific">Granulosicoccus antarcticus IMCC3135</name>
    <dbReference type="NCBI Taxonomy" id="1192854"/>
    <lineage>
        <taxon>Bacteria</taxon>
        <taxon>Pseudomonadati</taxon>
        <taxon>Pseudomonadota</taxon>
        <taxon>Gammaproteobacteria</taxon>
        <taxon>Chromatiales</taxon>
        <taxon>Granulosicoccaceae</taxon>
        <taxon>Granulosicoccus</taxon>
    </lineage>
</organism>
<reference evidence="1 2" key="1">
    <citation type="submission" date="2016-12" db="EMBL/GenBank/DDBJ databases">
        <authorList>
            <person name="Song W.-J."/>
            <person name="Kurnit D.M."/>
        </authorList>
    </citation>
    <scope>NUCLEOTIDE SEQUENCE [LARGE SCALE GENOMIC DNA]</scope>
    <source>
        <strain evidence="1 2">IMCC3135</strain>
    </source>
</reference>
<evidence type="ECO:0000313" key="2">
    <source>
        <dbReference type="Proteomes" id="UP000250079"/>
    </source>
</evidence>
<sequence length="58" mass="6652">MGDVIPFGRKPVAKKSTLCQNNHHKWDVVKDAQFDVRQGKLVTIERCARCGKTRNRLT</sequence>
<protein>
    <submittedName>
        <fullName evidence="1">Uncharacterized protein</fullName>
    </submittedName>
</protein>
<evidence type="ECO:0000313" key="1">
    <source>
        <dbReference type="EMBL" id="ASJ70535.1"/>
    </source>
</evidence>
<proteinExistence type="predicted"/>
<gene>
    <name evidence="1" type="ORF">IMCC3135_02105</name>
</gene>
<dbReference type="AlphaFoldDB" id="A0A2Z2NJ61"/>
<dbReference type="KEGG" id="gai:IMCC3135_02105"/>
<accession>A0A2Z2NJ61</accession>
<dbReference type="EMBL" id="CP018632">
    <property type="protein sequence ID" value="ASJ70535.1"/>
    <property type="molecule type" value="Genomic_DNA"/>
</dbReference>
<dbReference type="RefSeq" id="WP_169727394.1">
    <property type="nucleotide sequence ID" value="NZ_CP018632.1"/>
</dbReference>
<name>A0A2Z2NJ61_9GAMM</name>
<keyword evidence="2" id="KW-1185">Reference proteome</keyword>